<feature type="compositionally biased region" description="Low complexity" evidence="6">
    <location>
        <begin position="27"/>
        <end position="37"/>
    </location>
</feature>
<keyword evidence="2 7" id="KW-0732">Signal</keyword>
<proteinExistence type="predicted"/>
<dbReference type="RefSeq" id="WP_131012867.1">
    <property type="nucleotide sequence ID" value="NZ_SIRE01000005.1"/>
</dbReference>
<keyword evidence="5" id="KW-0449">Lipoprotein</keyword>
<keyword evidence="4" id="KW-0564">Palmitate</keyword>
<protein>
    <submittedName>
        <fullName evidence="8">Extracellular solute-binding protein</fullName>
    </submittedName>
</protein>
<evidence type="ECO:0000256" key="1">
    <source>
        <dbReference type="ARBA" id="ARBA00022475"/>
    </source>
</evidence>
<evidence type="ECO:0000256" key="5">
    <source>
        <dbReference type="ARBA" id="ARBA00023288"/>
    </source>
</evidence>
<dbReference type="Gene3D" id="3.40.190.10">
    <property type="entry name" value="Periplasmic binding protein-like II"/>
    <property type="match status" value="2"/>
</dbReference>
<feature type="region of interest" description="Disordered" evidence="6">
    <location>
        <begin position="27"/>
        <end position="46"/>
    </location>
</feature>
<dbReference type="EMBL" id="SIRE01000005">
    <property type="protein sequence ID" value="TBL80454.1"/>
    <property type="molecule type" value="Genomic_DNA"/>
</dbReference>
<keyword evidence="1" id="KW-1003">Cell membrane</keyword>
<dbReference type="Pfam" id="PF01547">
    <property type="entry name" value="SBP_bac_1"/>
    <property type="match status" value="1"/>
</dbReference>
<reference evidence="8 9" key="1">
    <citation type="submission" date="2019-02" db="EMBL/GenBank/DDBJ databases">
        <title>Paenibacillus sp. nov., isolated from surface-sterilized tissue of Thalictrum simplex L.</title>
        <authorList>
            <person name="Tuo L."/>
        </authorList>
    </citation>
    <scope>NUCLEOTIDE SEQUENCE [LARGE SCALE GENOMIC DNA]</scope>
    <source>
        <strain evidence="8 9">N2SHLJ1</strain>
    </source>
</reference>
<evidence type="ECO:0000256" key="6">
    <source>
        <dbReference type="SAM" id="MobiDB-lite"/>
    </source>
</evidence>
<evidence type="ECO:0000256" key="7">
    <source>
        <dbReference type="SAM" id="SignalP"/>
    </source>
</evidence>
<dbReference type="CDD" id="cd13581">
    <property type="entry name" value="PBP2_AlgQ_like_2"/>
    <property type="match status" value="1"/>
</dbReference>
<dbReference type="Proteomes" id="UP000293142">
    <property type="component" value="Unassembled WGS sequence"/>
</dbReference>
<keyword evidence="9" id="KW-1185">Reference proteome</keyword>
<dbReference type="PROSITE" id="PS51257">
    <property type="entry name" value="PROKAR_LIPOPROTEIN"/>
    <property type="match status" value="1"/>
</dbReference>
<dbReference type="InterPro" id="IPR006059">
    <property type="entry name" value="SBP"/>
</dbReference>
<evidence type="ECO:0000256" key="3">
    <source>
        <dbReference type="ARBA" id="ARBA00023136"/>
    </source>
</evidence>
<keyword evidence="3" id="KW-0472">Membrane</keyword>
<evidence type="ECO:0000256" key="2">
    <source>
        <dbReference type="ARBA" id="ARBA00022729"/>
    </source>
</evidence>
<comment type="caution">
    <text evidence="8">The sequence shown here is derived from an EMBL/GenBank/DDBJ whole genome shotgun (WGS) entry which is preliminary data.</text>
</comment>
<dbReference type="InterPro" id="IPR050490">
    <property type="entry name" value="Bact_solute-bd_prot1"/>
</dbReference>
<organism evidence="8 9">
    <name type="scientific">Paenibacillus thalictri</name>
    <dbReference type="NCBI Taxonomy" id="2527873"/>
    <lineage>
        <taxon>Bacteria</taxon>
        <taxon>Bacillati</taxon>
        <taxon>Bacillota</taxon>
        <taxon>Bacilli</taxon>
        <taxon>Bacillales</taxon>
        <taxon>Paenibacillaceae</taxon>
        <taxon>Paenibacillus</taxon>
    </lineage>
</organism>
<dbReference type="PANTHER" id="PTHR43649:SF33">
    <property type="entry name" value="POLYGALACTURONAN_RHAMNOGALACTURONAN-BINDING PROTEIN YTCQ"/>
    <property type="match status" value="1"/>
</dbReference>
<evidence type="ECO:0000313" key="9">
    <source>
        <dbReference type="Proteomes" id="UP000293142"/>
    </source>
</evidence>
<evidence type="ECO:0000256" key="4">
    <source>
        <dbReference type="ARBA" id="ARBA00023139"/>
    </source>
</evidence>
<dbReference type="AlphaFoldDB" id="A0A4Q9DVX6"/>
<dbReference type="PANTHER" id="PTHR43649">
    <property type="entry name" value="ARABINOSE-BINDING PROTEIN-RELATED"/>
    <property type="match status" value="1"/>
</dbReference>
<dbReference type="SUPFAM" id="SSF53850">
    <property type="entry name" value="Periplasmic binding protein-like II"/>
    <property type="match status" value="1"/>
</dbReference>
<accession>A0A4Q9DVX6</accession>
<dbReference type="OrthoDB" id="9787283at2"/>
<feature type="chain" id="PRO_5038873691" evidence="7">
    <location>
        <begin position="25"/>
        <end position="554"/>
    </location>
</feature>
<sequence length="554" mass="62080">MNQMKKGISVAVAAMLLTAGCQNGANGGSAQAGPTGQAAGGDNGNKAVQEAGTFPITKEKTTLKVLAVKSPYVEDYTTNEFTKWYEEKTNIKVEWQFATPQDKQEKLNVILTSGDLPDVIVGFGVSPAQQMVYGQQGVFLPLNKLIDSYGVETKKVFEMYPEIKKATTAPDGNMYSLSGVDRNPHAMLQQKMWIYTPWLKKLNLEMPQTTDDLEKVLKAFKEMDPNGNGKADEIPMAGGVQDPLTGVDSFIMNSFILNELPDQLIFDDKSNIDVIINKPEYKKGLQYLNKLYAQGLIASESFTQNNEQLKAMVEKGDPKVGVISSIIPQVFSNIAGTRWLDYKTVPPLKGPDGVRQSPYRYYAFNGGGFLITSKAKNPEAAFRWADALYNPEIGMRANIGSEGIGWKKPENGELGLNGQPAKWIRSMPFGTVQNNNWMQTTFYHFTREMFEGLAAAPTEVPRVLYEETTKNYEPYKTKQSQSVPPIFFNESQSTELSDLQKTIKDYVKEMSTRFIIGDASIDKEWDKYLKTLDSMNLKRYLEIYNEAYKAQYKK</sequence>
<feature type="signal peptide" evidence="7">
    <location>
        <begin position="1"/>
        <end position="24"/>
    </location>
</feature>
<gene>
    <name evidence="8" type="ORF">EYB31_08555</name>
</gene>
<evidence type="ECO:0000313" key="8">
    <source>
        <dbReference type="EMBL" id="TBL80454.1"/>
    </source>
</evidence>
<name>A0A4Q9DVX6_9BACL</name>